<feature type="repeat" description="ANK" evidence="3">
    <location>
        <begin position="731"/>
        <end position="763"/>
    </location>
</feature>
<dbReference type="Gene3D" id="1.25.40.20">
    <property type="entry name" value="Ankyrin repeat-containing domain"/>
    <property type="match status" value="5"/>
</dbReference>
<keyword evidence="7" id="KW-1185">Reference proteome</keyword>
<protein>
    <recommendedName>
        <fullName evidence="5">Novel STAND NTPase 3 domain-containing protein</fullName>
    </recommendedName>
</protein>
<feature type="repeat" description="ANK" evidence="3">
    <location>
        <begin position="932"/>
        <end position="964"/>
    </location>
</feature>
<keyword evidence="4" id="KW-0812">Transmembrane</keyword>
<evidence type="ECO:0000256" key="2">
    <source>
        <dbReference type="ARBA" id="ARBA00023043"/>
    </source>
</evidence>
<dbReference type="InterPro" id="IPR027417">
    <property type="entry name" value="P-loop_NTPase"/>
</dbReference>
<feature type="repeat" description="ANK" evidence="3">
    <location>
        <begin position="1098"/>
        <end position="1130"/>
    </location>
</feature>
<dbReference type="PANTHER" id="PTHR24173:SF74">
    <property type="entry name" value="ANKYRIN REPEAT DOMAIN-CONTAINING PROTEIN 16"/>
    <property type="match status" value="1"/>
</dbReference>
<evidence type="ECO:0000256" key="4">
    <source>
        <dbReference type="SAM" id="Phobius"/>
    </source>
</evidence>
<proteinExistence type="predicted"/>
<dbReference type="AlphaFoldDB" id="A0A8B6CY35"/>
<evidence type="ECO:0000259" key="5">
    <source>
        <dbReference type="Pfam" id="PF20720"/>
    </source>
</evidence>
<feature type="repeat" description="ANK" evidence="3">
    <location>
        <begin position="764"/>
        <end position="796"/>
    </location>
</feature>
<dbReference type="SUPFAM" id="SSF48403">
    <property type="entry name" value="Ankyrin repeat"/>
    <property type="match status" value="2"/>
</dbReference>
<dbReference type="SUPFAM" id="SSF52540">
    <property type="entry name" value="P-loop containing nucleoside triphosphate hydrolases"/>
    <property type="match status" value="1"/>
</dbReference>
<accession>A0A8B6CY35</accession>
<feature type="repeat" description="ANK" evidence="3">
    <location>
        <begin position="698"/>
        <end position="730"/>
    </location>
</feature>
<dbReference type="OrthoDB" id="7464126at2759"/>
<feature type="repeat" description="ANK" evidence="3">
    <location>
        <begin position="1032"/>
        <end position="1064"/>
    </location>
</feature>
<feature type="repeat" description="ANK" evidence="3">
    <location>
        <begin position="966"/>
        <end position="998"/>
    </location>
</feature>
<reference evidence="6" key="1">
    <citation type="submission" date="2018-11" db="EMBL/GenBank/DDBJ databases">
        <authorList>
            <person name="Alioto T."/>
            <person name="Alioto T."/>
        </authorList>
    </citation>
    <scope>NUCLEOTIDE SEQUENCE</scope>
</reference>
<feature type="repeat" description="ANK" evidence="3">
    <location>
        <begin position="1065"/>
        <end position="1097"/>
    </location>
</feature>
<organism evidence="6 7">
    <name type="scientific">Mytilus galloprovincialis</name>
    <name type="common">Mediterranean mussel</name>
    <dbReference type="NCBI Taxonomy" id="29158"/>
    <lineage>
        <taxon>Eukaryota</taxon>
        <taxon>Metazoa</taxon>
        <taxon>Spiralia</taxon>
        <taxon>Lophotrochozoa</taxon>
        <taxon>Mollusca</taxon>
        <taxon>Bivalvia</taxon>
        <taxon>Autobranchia</taxon>
        <taxon>Pteriomorphia</taxon>
        <taxon>Mytilida</taxon>
        <taxon>Mytiloidea</taxon>
        <taxon>Mytilidae</taxon>
        <taxon>Mytilinae</taxon>
        <taxon>Mytilus</taxon>
    </lineage>
</organism>
<gene>
    <name evidence="6" type="ORF">MGAL_10B080616</name>
</gene>
<evidence type="ECO:0000313" key="6">
    <source>
        <dbReference type="EMBL" id="VDI10685.1"/>
    </source>
</evidence>
<feature type="repeat" description="ANK" evidence="3">
    <location>
        <begin position="1131"/>
        <end position="1163"/>
    </location>
</feature>
<keyword evidence="2 3" id="KW-0040">ANK repeat</keyword>
<dbReference type="EMBL" id="UYJE01002426">
    <property type="protein sequence ID" value="VDI10685.1"/>
    <property type="molecule type" value="Genomic_DNA"/>
</dbReference>
<keyword evidence="1" id="KW-0677">Repeat</keyword>
<dbReference type="Proteomes" id="UP000596742">
    <property type="component" value="Unassembled WGS sequence"/>
</dbReference>
<feature type="repeat" description="ANK" evidence="3">
    <location>
        <begin position="665"/>
        <end position="697"/>
    </location>
</feature>
<feature type="domain" description="Novel STAND NTPase 3" evidence="5">
    <location>
        <begin position="230"/>
        <end position="350"/>
    </location>
</feature>
<feature type="transmembrane region" description="Helical" evidence="4">
    <location>
        <begin position="149"/>
        <end position="171"/>
    </location>
</feature>
<evidence type="ECO:0000256" key="3">
    <source>
        <dbReference type="PROSITE-ProRule" id="PRU00023"/>
    </source>
</evidence>
<feature type="repeat" description="ANK" evidence="3">
    <location>
        <begin position="865"/>
        <end position="897"/>
    </location>
</feature>
<dbReference type="InterPro" id="IPR049050">
    <property type="entry name" value="nSTAND3"/>
</dbReference>
<dbReference type="InterPro" id="IPR002110">
    <property type="entry name" value="Ankyrin_rpt"/>
</dbReference>
<sequence>MSKTKIVCYVKSRLSLQETLFYTVSGVLEWTVVRKVTDYGQNVTLFCNVSNCCPKYSGWDMWTPKQRTLFIDVKTGRGNKKYDGKVTKDGYTLVIQNLTKQDLNVSYSCLYGVTFGERKLLLEEDVFTYISTTEPNGPISNRRLTAAEMAALITGVIVAVSVSGILSIYFWRRRKNRKGESEDQLGEIQRNIAGILIKLASIYKGYVPLTYVSEQINNEIEDWKEKDKMFVPTRASAMVMECLQNNSCVTLTGPSGVGKSFICRHTALVLQTIGYRIITIYSPMEIRTYYHPGVHTVFIIDDICGNFAANKQQIENWKPMLPVINTIIADKCCKVIVSCRLQVYKDDRFGILLPFKSCECNLISDELCLTTDEKNIIANTYIGTSAKDIDPLSQTSEFFPLLCSLCYEQKISDANFFFRNPFFVYKNELDNLSKCGTEGIYKLCSLSLCVIFNNQLKEDWFEGRVTDKQQYMLNDISEAFAVKRLQKKFLLKVLNTLIGTFIYKQNGVCRTMHDKLFDFLAQYFGQKMIKCLIEHGESDLVHERFIWQTSQNEKNNNIDFMIEIPDTHLRSYFNRFIKDWSEGKVTDVFSNTNIKELSFRKKLLQYLHKLDKSKQVTLTNTKDTEIRKECEPGNTPLIMVCWDGYTDMVQWMLLNDVDVDQFRNDMSTPLNLACYKGYITIVEMLLERNPHIDLCDNDGCSPLSMASKEGHNDIIRLLLQKNPNIDIRSISGMTALNNACYKGHTTIVEMLLEKKPDVDLYDNNGSSPLLIASQEGHTDIVRLLLENDSNVDICDNEGSSPLYMASQKGFFDIVLLLLKKNPNIDLRVCSKSGFTALAIASYKGYTSIVNILLERNPNVDLCDNNGCSPLFMASWEGHIDIVRSLLENNANVDLCNKKNCYTPLYTACQKGFTDIVKLLLEKNPDVNICDNNGLTPLQTACFKGYTEIVKMLLEEKTIIYQSNKEYGCSALYIAVTNGHTDIVRLLMEKNPDVNLYNNNIIKALTNACCKGYTSIVEMLLKKIHRADLSENNGYSPLIMASQGGHTDIVRLLLEMDWDVDLCDYDGCSPLYKASKNGHCGIVMLLLEKNPDVNLCDTNGCSPLLMASQEGYTDIVRLLLEKRSNVDLCDNDGCSPLYKASHKGYVDIVRLLLEKNPDMNELEKGGYSPQQIARQEGHTDIVLLLLEAIYKDLPSEKDCCKII</sequence>
<feature type="repeat" description="ANK" evidence="3">
    <location>
        <begin position="832"/>
        <end position="864"/>
    </location>
</feature>
<dbReference type="Pfam" id="PF00023">
    <property type="entry name" value="Ank"/>
    <property type="match status" value="2"/>
</dbReference>
<feature type="repeat" description="ANK" evidence="3">
    <location>
        <begin position="797"/>
        <end position="829"/>
    </location>
</feature>
<dbReference type="InterPro" id="IPR036770">
    <property type="entry name" value="Ankyrin_rpt-contain_sf"/>
</dbReference>
<name>A0A8B6CY35_MYTGA</name>
<dbReference type="PROSITE" id="PS50297">
    <property type="entry name" value="ANK_REP_REGION"/>
    <property type="match status" value="14"/>
</dbReference>
<dbReference type="Pfam" id="PF13637">
    <property type="entry name" value="Ank_4"/>
    <property type="match status" value="1"/>
</dbReference>
<evidence type="ECO:0000256" key="1">
    <source>
        <dbReference type="ARBA" id="ARBA00022737"/>
    </source>
</evidence>
<dbReference type="SMART" id="SM00248">
    <property type="entry name" value="ANK"/>
    <property type="match status" value="17"/>
</dbReference>
<dbReference type="Pfam" id="PF12796">
    <property type="entry name" value="Ank_2"/>
    <property type="match status" value="5"/>
</dbReference>
<dbReference type="PANTHER" id="PTHR24173">
    <property type="entry name" value="ANKYRIN REPEAT CONTAINING"/>
    <property type="match status" value="1"/>
</dbReference>
<comment type="caution">
    <text evidence="6">The sequence shown here is derived from an EMBL/GenBank/DDBJ whole genome shotgun (WGS) entry which is preliminary data.</text>
</comment>
<keyword evidence="4" id="KW-1133">Transmembrane helix</keyword>
<keyword evidence="4" id="KW-0472">Membrane</keyword>
<dbReference type="Pfam" id="PF20720">
    <property type="entry name" value="nSTAND3"/>
    <property type="match status" value="1"/>
</dbReference>
<feature type="repeat" description="ANK" evidence="3">
    <location>
        <begin position="899"/>
        <end position="931"/>
    </location>
</feature>
<dbReference type="PROSITE" id="PS50088">
    <property type="entry name" value="ANK_REPEAT"/>
    <property type="match status" value="14"/>
</dbReference>
<evidence type="ECO:0000313" key="7">
    <source>
        <dbReference type="Proteomes" id="UP000596742"/>
    </source>
</evidence>